<evidence type="ECO:0000313" key="2">
    <source>
        <dbReference type="EMBL" id="MTE17787.1"/>
    </source>
</evidence>
<gene>
    <name evidence="2" type="primary">amaP</name>
    <name evidence="2" type="ORF">F0L17_01285</name>
</gene>
<organism evidence="2 3">
    <name type="scientific">Streptomyces taklimakanensis</name>
    <dbReference type="NCBI Taxonomy" id="2569853"/>
    <lineage>
        <taxon>Bacteria</taxon>
        <taxon>Bacillati</taxon>
        <taxon>Actinomycetota</taxon>
        <taxon>Actinomycetes</taxon>
        <taxon>Kitasatosporales</taxon>
        <taxon>Streptomycetaceae</taxon>
        <taxon>Streptomyces</taxon>
    </lineage>
</organism>
<comment type="caution">
    <text evidence="2">The sequence shown here is derived from an EMBL/GenBank/DDBJ whole genome shotgun (WGS) entry which is preliminary data.</text>
</comment>
<dbReference type="AlphaFoldDB" id="A0A6G2B6A0"/>
<keyword evidence="3" id="KW-1185">Reference proteome</keyword>
<keyword evidence="1" id="KW-1133">Transmembrane helix</keyword>
<dbReference type="OrthoDB" id="4350374at2"/>
<protein>
    <submittedName>
        <fullName evidence="2">Alkaline shock response membrane anchor protein AmaP</fullName>
    </submittedName>
</protein>
<accession>A0A6G2B6A0</accession>
<dbReference type="RefSeq" id="WP_155069370.1">
    <property type="nucleotide sequence ID" value="NZ_WIXO01000001.1"/>
</dbReference>
<dbReference type="NCBIfam" id="NF033218">
    <property type="entry name" value="anchor_AmaP"/>
    <property type="match status" value="1"/>
</dbReference>
<evidence type="ECO:0000256" key="1">
    <source>
        <dbReference type="SAM" id="Phobius"/>
    </source>
</evidence>
<keyword evidence="1" id="KW-0812">Transmembrane</keyword>
<reference evidence="2 3" key="1">
    <citation type="submission" date="2019-11" db="EMBL/GenBank/DDBJ databases">
        <authorList>
            <person name="Yuan L."/>
        </authorList>
    </citation>
    <scope>NUCLEOTIDE SEQUENCE [LARGE SCALE GENOMIC DNA]</scope>
    <source>
        <strain evidence="2 3">TRM43335</strain>
    </source>
</reference>
<dbReference type="EMBL" id="WIXO01000001">
    <property type="protein sequence ID" value="MTE17787.1"/>
    <property type="molecule type" value="Genomic_DNA"/>
</dbReference>
<evidence type="ECO:0000313" key="3">
    <source>
        <dbReference type="Proteomes" id="UP000473014"/>
    </source>
</evidence>
<sequence>MLAVVNRVLLALLGLLVLAAGLAVLAGGLDLWRRWDLGPPSAWPWSTPREVLLDRGSPAWWGEAGWWRWLVAIGVPAVLLLLALWWLQAQLRRHRLDRVRVDTGDGHDALVEAPALEDAVVAEARSLPGVERGKVTLDRRRNRPWARVALELAPHAAPARVLADLRDGPLEHARVSAGLDALPAEVRLRSARHRTERVD</sequence>
<feature type="transmembrane region" description="Helical" evidence="1">
    <location>
        <begin position="66"/>
        <end position="87"/>
    </location>
</feature>
<name>A0A6G2B6A0_9ACTN</name>
<proteinExistence type="predicted"/>
<keyword evidence="1" id="KW-0472">Membrane</keyword>
<dbReference type="Proteomes" id="UP000473014">
    <property type="component" value="Unassembled WGS sequence"/>
</dbReference>